<reference evidence="2" key="1">
    <citation type="journal article" date="2023" name="Microb. Genom.">
        <title>Mesoterricola silvestris gen. nov., sp. nov., Mesoterricola sediminis sp. nov., Geothrix oryzae sp. nov., Geothrix edaphica sp. nov., Geothrix rubra sp. nov., and Geothrix limicola sp. nov., six novel members of Acidobacteriota isolated from soils.</title>
        <authorList>
            <person name="Weisberg A.J."/>
            <person name="Pearce E."/>
            <person name="Kramer C.G."/>
            <person name="Chang J.H."/>
            <person name="Clarke C.R."/>
        </authorList>
    </citation>
    <scope>NUCLEOTIDE SEQUENCE</scope>
    <source>
        <strain evidence="2">ND06-05F</strain>
    </source>
</reference>
<feature type="transmembrane region" description="Helical" evidence="1">
    <location>
        <begin position="27"/>
        <end position="47"/>
    </location>
</feature>
<organism evidence="2 3">
    <name type="scientific">Streptomyces europaeiscabiei</name>
    <dbReference type="NCBI Taxonomy" id="146819"/>
    <lineage>
        <taxon>Bacteria</taxon>
        <taxon>Bacillati</taxon>
        <taxon>Actinomycetota</taxon>
        <taxon>Actinomycetes</taxon>
        <taxon>Kitasatosporales</taxon>
        <taxon>Streptomycetaceae</taxon>
        <taxon>Streptomyces</taxon>
    </lineage>
</organism>
<dbReference type="EMBL" id="JARAWN010000005">
    <property type="protein sequence ID" value="MDX3128554.1"/>
    <property type="molecule type" value="Genomic_DNA"/>
</dbReference>
<comment type="caution">
    <text evidence="2">The sequence shown here is derived from an EMBL/GenBank/DDBJ whole genome shotgun (WGS) entry which is preliminary data.</text>
</comment>
<dbReference type="Proteomes" id="UP001273589">
    <property type="component" value="Unassembled WGS sequence"/>
</dbReference>
<accession>A0AAJ2PJK7</accession>
<evidence type="ECO:0000313" key="3">
    <source>
        <dbReference type="Proteomes" id="UP001273589"/>
    </source>
</evidence>
<keyword evidence="1" id="KW-1133">Transmembrane helix</keyword>
<gene>
    <name evidence="2" type="ORF">PV367_01760</name>
</gene>
<sequence>MRSRLQWIQRRGEHVLVARRQSYAAEIYVKFLVLVGLLYMPVLLFHWGEWIPFAGAGIYLLWALGRIDSALVELADLWNEQYQQRQESVRKEHERDGSLQ</sequence>
<protein>
    <submittedName>
        <fullName evidence="2">Uncharacterized protein</fullName>
    </submittedName>
</protein>
<name>A0AAJ2PJK7_9ACTN</name>
<dbReference type="AlphaFoldDB" id="A0AAJ2PJK7"/>
<keyword evidence="1" id="KW-0812">Transmembrane</keyword>
<evidence type="ECO:0000256" key="1">
    <source>
        <dbReference type="SAM" id="Phobius"/>
    </source>
</evidence>
<keyword evidence="1" id="KW-0472">Membrane</keyword>
<proteinExistence type="predicted"/>
<dbReference type="RefSeq" id="WP_319688711.1">
    <property type="nucleotide sequence ID" value="NZ_JARAWN010000005.1"/>
</dbReference>
<evidence type="ECO:0000313" key="2">
    <source>
        <dbReference type="EMBL" id="MDX3128554.1"/>
    </source>
</evidence>